<dbReference type="Pfam" id="PF00149">
    <property type="entry name" value="Metallophos"/>
    <property type="match status" value="1"/>
</dbReference>
<gene>
    <name evidence="3" type="ORF">H4O18_00905</name>
</gene>
<organism evidence="3 4">
    <name type="scientific">Arenibacter arenosicollis</name>
    <dbReference type="NCBI Taxonomy" id="2762274"/>
    <lineage>
        <taxon>Bacteria</taxon>
        <taxon>Pseudomonadati</taxon>
        <taxon>Bacteroidota</taxon>
        <taxon>Flavobacteriia</taxon>
        <taxon>Flavobacteriales</taxon>
        <taxon>Flavobacteriaceae</taxon>
        <taxon>Arenibacter</taxon>
    </lineage>
</organism>
<dbReference type="Gene3D" id="3.60.21.10">
    <property type="match status" value="1"/>
</dbReference>
<dbReference type="PANTHER" id="PTHR43143:SF1">
    <property type="entry name" value="SERINE_THREONINE-PROTEIN PHOSPHATASE CPPED1"/>
    <property type="match status" value="1"/>
</dbReference>
<dbReference type="InterPro" id="IPR004843">
    <property type="entry name" value="Calcineurin-like_PHP"/>
</dbReference>
<sequence length="1235" mass="140286">MNKHFTLFALLLLFWNCATYDTKYADKNTGQDTPNTKEISHTFYLIGDAGLSPIKGMNPALKIFKAKLEKATENSTAIFLGDNIYPSGLPDPQDSTIAYRTARSHLDAQLNTVKNYKGRVVFIPGNHDWYTQGLVGLKRQEKYVERTLDRKDSFIPEDGCPLETIDINDEVMVIAMDTEWYLTNWDKRPSINEDCEIKSREHFFEELESQIKKNAGKTIILAMHHPLFSYGPHGGQFTLHQQFYPKDKFGPAPVLGTLVNLFRKTAGASSEDMQNIRYRELINRVTTLAQFAEKTIVTSGHEHSLQYIVEKNIPQIVSGSGAKTGATNLLNGSKFSTGEMGYAVLEIYKDGSSHVRYYGIGDDGKEKFLFKSGIYVRDTTVNENKYSDDFPKAIKASVYTEEEVKKSPLFKLIWGERYRKYYGTKVLATTVNLDTLHGGLSPVRKGGGHQSKSLRLEDANGKQYVMRALRKEAERYLQAMAFKDQYIIGEFEDTYTESLLEDFYTGAHPYASLTIGALSDAAKIYHTNPRLFYIPKQPALEDFNSDFGDELYLLEEHVSDEHSDLESFGFPEKIESTYDFLNKLRSDEKYKVDVDMYIRARLFDMVIGDWDRHVDQWRWAENKVKKTGDVIFQPIPRDRDQVFSIMGDGLLMNIATRIIPPLKLMEGYAENIRNVKTFNASPFSLDMTLLNSSVKMQWEEQVAFLQDNLTEKVIDESFVLFPEEVQDKTLDKIKKILLSRLEKLPKIADEYYKALNKFVVIKGTDKDDWFQITVLPDNRTQISAYRIIGGEKKKLFYDKVFDSKTTNEIWIYGLDDGDYFEAKGASKNMINIRLVGGNGTDTYDIVDSRNISIYDYKTKDNKFKNTSGSKVRLTDDYELNTYQPLKLIKTQNQLVPTIGYNPDDGFKIGVANTLTNYGFRQNPFTSQHQISASIFFATSGIDLNYSGEFAHLFENWNFGIDARFTSPNFSTNFFGLGNSTQNLDDDLGMDYNRVRIRNISFSPSLIWRGQLGASLKAGISYEHITVEETENRFVNLFYVQNNEDSINSFLGVDAKYHYSNTDSNAFPTLGMSSSLQIGAKRNLASDGNSFGYVVPSLSLTHKIIPSGKLVLATKWKAHFNIGNGFEFYQGASIGANDGPRGYRNQRFIGKTSYYQNTDLRLQLKKMRTGILPISLGMYGGYDYGRVWSSSLESDKWHTSYGGGFFLNGADILTARIALFASNEGPLFSFGLGFGF</sequence>
<dbReference type="InterPro" id="IPR029052">
    <property type="entry name" value="Metallo-depent_PP-like"/>
</dbReference>
<feature type="signal peptide" evidence="1">
    <location>
        <begin position="1"/>
        <end position="20"/>
    </location>
</feature>
<evidence type="ECO:0000259" key="2">
    <source>
        <dbReference type="Pfam" id="PF00149"/>
    </source>
</evidence>
<dbReference type="EMBL" id="JACLHY010000001">
    <property type="protein sequence ID" value="MBC8766538.1"/>
    <property type="molecule type" value="Genomic_DNA"/>
</dbReference>
<dbReference type="RefSeq" id="WP_187581220.1">
    <property type="nucleotide sequence ID" value="NZ_JACLHY010000001.1"/>
</dbReference>
<protein>
    <submittedName>
        <fullName evidence="3">Metallophosphoesterase</fullName>
    </submittedName>
</protein>
<dbReference type="SUPFAM" id="SSF56300">
    <property type="entry name" value="Metallo-dependent phosphatases"/>
    <property type="match status" value="1"/>
</dbReference>
<evidence type="ECO:0000313" key="3">
    <source>
        <dbReference type="EMBL" id="MBC8766538.1"/>
    </source>
</evidence>
<comment type="caution">
    <text evidence="3">The sequence shown here is derived from an EMBL/GenBank/DDBJ whole genome shotgun (WGS) entry which is preliminary data.</text>
</comment>
<accession>A0ABR7QH65</accession>
<name>A0ABR7QH65_9FLAO</name>
<dbReference type="Proteomes" id="UP000618952">
    <property type="component" value="Unassembled WGS sequence"/>
</dbReference>
<reference evidence="3 4" key="1">
    <citation type="submission" date="2020-08" db="EMBL/GenBank/DDBJ databases">
        <title>Arenibacter gaetbuli sp. nov., isolated from a sand dune.</title>
        <authorList>
            <person name="Park S."/>
            <person name="Yoon J.-H."/>
        </authorList>
    </citation>
    <scope>NUCLEOTIDE SEQUENCE [LARGE SCALE GENOMIC DNA]</scope>
    <source>
        <strain evidence="3 4">BSSL-BM3</strain>
    </source>
</reference>
<evidence type="ECO:0000256" key="1">
    <source>
        <dbReference type="SAM" id="SignalP"/>
    </source>
</evidence>
<keyword evidence="1" id="KW-0732">Signal</keyword>
<keyword evidence="4" id="KW-1185">Reference proteome</keyword>
<feature type="domain" description="Calcineurin-like phosphoesterase" evidence="2">
    <location>
        <begin position="43"/>
        <end position="238"/>
    </location>
</feature>
<evidence type="ECO:0000313" key="4">
    <source>
        <dbReference type="Proteomes" id="UP000618952"/>
    </source>
</evidence>
<dbReference type="PANTHER" id="PTHR43143">
    <property type="entry name" value="METALLOPHOSPHOESTERASE, CALCINEURIN SUPERFAMILY"/>
    <property type="match status" value="1"/>
</dbReference>
<proteinExistence type="predicted"/>
<dbReference type="InterPro" id="IPR051918">
    <property type="entry name" value="STPP_CPPED1"/>
</dbReference>
<feature type="chain" id="PRO_5047366249" evidence="1">
    <location>
        <begin position="21"/>
        <end position="1235"/>
    </location>
</feature>